<reference evidence="5 6" key="1">
    <citation type="submission" date="2023-05" db="EMBL/GenBank/DDBJ databases">
        <title>Draft genome of Paenibacillus sp. CCS26.</title>
        <authorList>
            <person name="Akita H."/>
            <person name="Shinto Y."/>
            <person name="Kimura Z."/>
        </authorList>
    </citation>
    <scope>NUCLEOTIDE SEQUENCE [LARGE SCALE GENOMIC DNA]</scope>
    <source>
        <strain evidence="5 6">CCS26</strain>
    </source>
</reference>
<sequence>MLDVEYNCPYTETTLPAHEYYAKTVASVLWGWNLPHLNFDKQSSTQNVYGHWFFDILPRFHLLERRGIPIDYYVIGKLHYPFQYESLKTLNIPMDKLIEVSKPDFHIQARMLVVPAVPFNLGKCPPWTSEYIGNGFKLNRKIHKKMEYERIYVSREDASARFVINEEEVMQLLTKKGFKKIVTSPMTMEEKVDIFSSARVVIAPFGSANINVAFCEPGATFIELAPNTINDNYFWKISCHANVDYYELLCDVEQPPKAHSGVDNIVVDLAKLERYLQMIKI</sequence>
<evidence type="ECO:0000256" key="3">
    <source>
        <dbReference type="ARBA" id="ARBA00023180"/>
    </source>
</evidence>
<proteinExistence type="predicted"/>
<gene>
    <name evidence="5" type="ORF">PghCCS26_04410</name>
</gene>
<dbReference type="InterPro" id="IPR049625">
    <property type="entry name" value="Glyco_transf_61_cat"/>
</dbReference>
<comment type="caution">
    <text evidence="5">The sequence shown here is derived from an EMBL/GenBank/DDBJ whole genome shotgun (WGS) entry which is preliminary data.</text>
</comment>
<dbReference type="EMBL" id="BTCL01000001">
    <property type="protein sequence ID" value="GMK43314.1"/>
    <property type="molecule type" value="Genomic_DNA"/>
</dbReference>
<organism evidence="5 6">
    <name type="scientific">Paenibacillus glycanilyticus</name>
    <dbReference type="NCBI Taxonomy" id="126569"/>
    <lineage>
        <taxon>Bacteria</taxon>
        <taxon>Bacillati</taxon>
        <taxon>Bacillota</taxon>
        <taxon>Bacilli</taxon>
        <taxon>Bacillales</taxon>
        <taxon>Paenibacillaceae</taxon>
        <taxon>Paenibacillus</taxon>
    </lineage>
</organism>
<dbReference type="Proteomes" id="UP001285921">
    <property type="component" value="Unassembled WGS sequence"/>
</dbReference>
<keyword evidence="2" id="KW-0808">Transferase</keyword>
<keyword evidence="1" id="KW-0328">Glycosyltransferase</keyword>
<dbReference type="PANTHER" id="PTHR20961">
    <property type="entry name" value="GLYCOSYLTRANSFERASE"/>
    <property type="match status" value="1"/>
</dbReference>
<dbReference type="InterPro" id="IPR007657">
    <property type="entry name" value="Glycosyltransferase_61"/>
</dbReference>
<accession>A0ABQ6NF19</accession>
<evidence type="ECO:0000256" key="1">
    <source>
        <dbReference type="ARBA" id="ARBA00022676"/>
    </source>
</evidence>
<feature type="domain" description="Glycosyltransferase 61 catalytic" evidence="4">
    <location>
        <begin position="49"/>
        <end position="222"/>
    </location>
</feature>
<evidence type="ECO:0000313" key="6">
    <source>
        <dbReference type="Proteomes" id="UP001285921"/>
    </source>
</evidence>
<evidence type="ECO:0000313" key="5">
    <source>
        <dbReference type="EMBL" id="GMK43314.1"/>
    </source>
</evidence>
<protein>
    <recommendedName>
        <fullName evidence="4">Glycosyltransferase 61 catalytic domain-containing protein</fullName>
    </recommendedName>
</protein>
<evidence type="ECO:0000256" key="2">
    <source>
        <dbReference type="ARBA" id="ARBA00022679"/>
    </source>
</evidence>
<keyword evidence="3" id="KW-0325">Glycoprotein</keyword>
<keyword evidence="6" id="KW-1185">Reference proteome</keyword>
<evidence type="ECO:0000259" key="4">
    <source>
        <dbReference type="Pfam" id="PF04577"/>
    </source>
</evidence>
<dbReference type="Pfam" id="PF04577">
    <property type="entry name" value="Glyco_transf_61"/>
    <property type="match status" value="1"/>
</dbReference>
<name>A0ABQ6NF19_9BACL</name>